<dbReference type="PROSITE" id="PS50222">
    <property type="entry name" value="EF_HAND_2"/>
    <property type="match status" value="1"/>
</dbReference>
<dbReference type="GO" id="GO:0005886">
    <property type="term" value="C:plasma membrane"/>
    <property type="evidence" value="ECO:0007669"/>
    <property type="project" value="TreeGrafter"/>
</dbReference>
<dbReference type="GO" id="GO:0005737">
    <property type="term" value="C:cytoplasm"/>
    <property type="evidence" value="ECO:0007669"/>
    <property type="project" value="TreeGrafter"/>
</dbReference>
<reference evidence="5 6" key="1">
    <citation type="submission" date="2023-12" db="EMBL/GenBank/DDBJ databases">
        <title>A high-quality genome assembly for Dillenia turbinata (Dilleniales).</title>
        <authorList>
            <person name="Chanderbali A."/>
        </authorList>
    </citation>
    <scope>NUCLEOTIDE SEQUENCE [LARGE SCALE GENOMIC DNA]</scope>
    <source>
        <strain evidence="5">LSX21</strain>
        <tissue evidence="5">Leaf</tissue>
    </source>
</reference>
<organism evidence="5 6">
    <name type="scientific">Dillenia turbinata</name>
    <dbReference type="NCBI Taxonomy" id="194707"/>
    <lineage>
        <taxon>Eukaryota</taxon>
        <taxon>Viridiplantae</taxon>
        <taxon>Streptophyta</taxon>
        <taxon>Embryophyta</taxon>
        <taxon>Tracheophyta</taxon>
        <taxon>Spermatophyta</taxon>
        <taxon>Magnoliopsida</taxon>
        <taxon>eudicotyledons</taxon>
        <taxon>Gunneridae</taxon>
        <taxon>Pentapetalae</taxon>
        <taxon>Dilleniales</taxon>
        <taxon>Dilleniaceae</taxon>
        <taxon>Dillenia</taxon>
    </lineage>
</organism>
<comment type="caution">
    <text evidence="5">The sequence shown here is derived from an EMBL/GenBank/DDBJ whole genome shotgun (WGS) entry which is preliminary data.</text>
</comment>
<dbReference type="GO" id="GO:0016197">
    <property type="term" value="P:endosomal transport"/>
    <property type="evidence" value="ECO:0007669"/>
    <property type="project" value="TreeGrafter"/>
</dbReference>
<feature type="domain" description="EF-hand" evidence="4">
    <location>
        <begin position="68"/>
        <end position="103"/>
    </location>
</feature>
<dbReference type="AlphaFoldDB" id="A0AAN8VXM5"/>
<dbReference type="GO" id="GO:0005509">
    <property type="term" value="F:calcium ion binding"/>
    <property type="evidence" value="ECO:0007669"/>
    <property type="project" value="InterPro"/>
</dbReference>
<keyword evidence="2" id="KW-0812">Transmembrane</keyword>
<feature type="coiled-coil region" evidence="1">
    <location>
        <begin position="227"/>
        <end position="278"/>
    </location>
</feature>
<dbReference type="EMBL" id="JBAMMX010000004">
    <property type="protein sequence ID" value="KAK6942174.1"/>
    <property type="molecule type" value="Genomic_DNA"/>
</dbReference>
<dbReference type="Proteomes" id="UP001370490">
    <property type="component" value="Unassembled WGS sequence"/>
</dbReference>
<dbReference type="Gene3D" id="1.10.238.10">
    <property type="entry name" value="EF-hand"/>
    <property type="match status" value="1"/>
</dbReference>
<protein>
    <submittedName>
        <fullName evidence="5">EH domain</fullName>
    </submittedName>
</protein>
<dbReference type="PANTHER" id="PTHR11216">
    <property type="entry name" value="EH DOMAIN"/>
    <property type="match status" value="1"/>
</dbReference>
<feature type="domain" description="EH" evidence="3">
    <location>
        <begin position="69"/>
        <end position="118"/>
    </location>
</feature>
<evidence type="ECO:0000256" key="2">
    <source>
        <dbReference type="SAM" id="Phobius"/>
    </source>
</evidence>
<keyword evidence="6" id="KW-1185">Reference proteome</keyword>
<dbReference type="PROSITE" id="PS50031">
    <property type="entry name" value="EH"/>
    <property type="match status" value="1"/>
</dbReference>
<feature type="transmembrane region" description="Helical" evidence="2">
    <location>
        <begin position="333"/>
        <end position="355"/>
    </location>
</feature>
<evidence type="ECO:0000259" key="3">
    <source>
        <dbReference type="PROSITE" id="PS50031"/>
    </source>
</evidence>
<evidence type="ECO:0000256" key="1">
    <source>
        <dbReference type="SAM" id="Coils"/>
    </source>
</evidence>
<sequence length="358" mass="40588">MFQSATFMALSKRGSNTNARLSLSQSKIAKLDPTIKDYSVNYMAVISYKSGLHVLHIPRFVYTSPCLSPPEVLKQVWDLADQDNDSMLSLREFCVALYLMEQYREGRSLPAALPCNLLFDDALLPMSGQSLTPQLGILGPQQITPGIGLRPQGQVAAHPADVTMRPNQQKPGTSMPENSPVEEVEKVILDSREKLEFYRSKMQDIVLHKSRCDNRHNEITERAIADKREAEMLSKKYEEKYKQVAEMASKLTIEEAKFREVQERKRELQQAIVNMEQGGSADGILQVRADRIQSDLEELQKALSERCKKHGLHVNSTVIIKLPLGIHLYCTFFAFRLLFGFFIYVACVGLHIVFIKIL</sequence>
<dbReference type="InterPro" id="IPR011992">
    <property type="entry name" value="EF-hand-dom_pair"/>
</dbReference>
<name>A0AAN8VXM5_9MAGN</name>
<evidence type="ECO:0000313" key="5">
    <source>
        <dbReference type="EMBL" id="KAK6942174.1"/>
    </source>
</evidence>
<dbReference type="SUPFAM" id="SSF47473">
    <property type="entry name" value="EF-hand"/>
    <property type="match status" value="1"/>
</dbReference>
<proteinExistence type="predicted"/>
<accession>A0AAN8VXM5</accession>
<evidence type="ECO:0000259" key="4">
    <source>
        <dbReference type="PROSITE" id="PS50222"/>
    </source>
</evidence>
<dbReference type="InterPro" id="IPR002048">
    <property type="entry name" value="EF_hand_dom"/>
</dbReference>
<dbReference type="GO" id="GO:0005634">
    <property type="term" value="C:nucleus"/>
    <property type="evidence" value="ECO:0007669"/>
    <property type="project" value="TreeGrafter"/>
</dbReference>
<dbReference type="Pfam" id="PF12763">
    <property type="entry name" value="EH"/>
    <property type="match status" value="1"/>
</dbReference>
<evidence type="ECO:0000313" key="6">
    <source>
        <dbReference type="Proteomes" id="UP001370490"/>
    </source>
</evidence>
<gene>
    <name evidence="5" type="ORF">RJ641_027551</name>
</gene>
<keyword evidence="1" id="KW-0175">Coiled coil</keyword>
<keyword evidence="2" id="KW-0472">Membrane</keyword>
<dbReference type="GO" id="GO:0006897">
    <property type="term" value="P:endocytosis"/>
    <property type="evidence" value="ECO:0007669"/>
    <property type="project" value="TreeGrafter"/>
</dbReference>
<dbReference type="InterPro" id="IPR000261">
    <property type="entry name" value="EH_dom"/>
</dbReference>
<dbReference type="PANTHER" id="PTHR11216:SF137">
    <property type="entry name" value="CALCIUM-BINDING EF HAND FAMILY PROTEIN"/>
    <property type="match status" value="1"/>
</dbReference>
<keyword evidence="2" id="KW-1133">Transmembrane helix</keyword>